<dbReference type="EC" id="3.2.1.143" evidence="2"/>
<dbReference type="GO" id="GO:0009225">
    <property type="term" value="P:nucleotide-sugar metabolic process"/>
    <property type="evidence" value="ECO:0007669"/>
    <property type="project" value="TreeGrafter"/>
</dbReference>
<evidence type="ECO:0000259" key="7">
    <source>
        <dbReference type="Pfam" id="PF20811"/>
    </source>
</evidence>
<feature type="binding site" evidence="5">
    <location>
        <position position="383"/>
    </location>
    <ligand>
        <name>substrate</name>
    </ligand>
</feature>
<sequence length="545" mass="62297">MLSEYKAKTYKKKPEISDLCACAPYTGKGVIIDSRVWQGASMSELNTLDENNIFPSLDVADRDHVVLVDVGQLEKKDKICPYPSTYCDKWDDKHVRMPCSPQNLYPMDDGMGGKKIKDRWELIRSSLSKPITSAEDLRIAITSYNSRYANKWNFKALTAFFAQSSPAERKLILRDILPNMVQLALDLPNICTQPPPLLAQGRTRSITLSQKQMSSLLANAFFCTFPRRNTQRKQSEYSNYPDINFVHLFQSSSSRSLSRQTEKLKCIFHYFYRVTEREPSGCVTFHRRSLDAFPDWATSRRRLTKLRTSSRGTIEDDGTGMLQVDFANELIGGGVLGQGCVQEEIRFVICPELIVSRLFTEVIRDDECVVITGCERFSRYKGYADDFVWDGNFVDKTSSDRWHRRLNQLVAIDATHFKQSKEQFREKWLRRETNKAYCGFFDRSNGGGSAAAAVATGNWGCGVYRGDPHLKLLLQLMAAAECNRDVAYFTFGNSKLCREMFEMYEFLVGKGVTVGNLWNLLVLYEELVKCETTDKQLAPFLYENV</sequence>
<evidence type="ECO:0000256" key="1">
    <source>
        <dbReference type="ARBA" id="ARBA00009545"/>
    </source>
</evidence>
<feature type="binding site" evidence="5">
    <location>
        <position position="342"/>
    </location>
    <ligand>
        <name>substrate</name>
    </ligand>
</feature>
<protein>
    <recommendedName>
        <fullName evidence="2">poly(ADP-ribose) glycohydrolase</fullName>
        <ecNumber evidence="2">3.2.1.143</ecNumber>
    </recommendedName>
</protein>
<dbReference type="InterPro" id="IPR046372">
    <property type="entry name" value="PARG_cat_C"/>
</dbReference>
<keyword evidence="3" id="KW-0378">Hydrolase</keyword>
<feature type="active site" evidence="4">
    <location>
        <position position="325"/>
    </location>
</feature>
<dbReference type="PANTHER" id="PTHR12837">
    <property type="entry name" value="POLY ADP-RIBOSE GLYCOHYDROLASE"/>
    <property type="match status" value="1"/>
</dbReference>
<dbReference type="EnsemblMetazoa" id="SMAR002689-RA">
    <property type="protein sequence ID" value="SMAR002689-PA"/>
    <property type="gene ID" value="SMAR002689"/>
</dbReference>
<dbReference type="EMBL" id="JH431210">
    <property type="status" value="NOT_ANNOTATED_CDS"/>
    <property type="molecule type" value="Genomic_DNA"/>
</dbReference>
<evidence type="ECO:0000313" key="8">
    <source>
        <dbReference type="EnsemblMetazoa" id="SMAR002689-PA"/>
    </source>
</evidence>
<dbReference type="GO" id="GO:0005634">
    <property type="term" value="C:nucleus"/>
    <property type="evidence" value="ECO:0007669"/>
    <property type="project" value="TreeGrafter"/>
</dbReference>
<dbReference type="Pfam" id="PF05028">
    <property type="entry name" value="PARG_cat_C"/>
    <property type="match status" value="1"/>
</dbReference>
<dbReference type="eggNOG" id="KOG2064">
    <property type="taxonomic scope" value="Eukaryota"/>
</dbReference>
<dbReference type="Proteomes" id="UP000014500">
    <property type="component" value="Unassembled WGS sequence"/>
</dbReference>
<accession>T1INV1</accession>
<evidence type="ECO:0000259" key="6">
    <source>
        <dbReference type="Pfam" id="PF05028"/>
    </source>
</evidence>
<name>T1INV1_STRMM</name>
<feature type="active site" evidence="4">
    <location>
        <position position="344"/>
    </location>
</feature>
<dbReference type="AlphaFoldDB" id="T1INV1"/>
<reference evidence="8" key="2">
    <citation type="submission" date="2015-02" db="UniProtKB">
        <authorList>
            <consortium name="EnsemblMetazoa"/>
        </authorList>
    </citation>
    <scope>IDENTIFICATION</scope>
</reference>
<evidence type="ECO:0000256" key="2">
    <source>
        <dbReference type="ARBA" id="ARBA00012255"/>
    </source>
</evidence>
<dbReference type="InterPro" id="IPR007724">
    <property type="entry name" value="Poly_GlycHdrlase"/>
</dbReference>
<dbReference type="GO" id="GO:0005975">
    <property type="term" value="P:carbohydrate metabolic process"/>
    <property type="evidence" value="ECO:0007669"/>
    <property type="project" value="InterPro"/>
</dbReference>
<dbReference type="OMA" id="WGMIERA"/>
<dbReference type="PANTHER" id="PTHR12837:SF15">
    <property type="entry name" value="POLY(ADP-RIBOSE) GLYCOHYDROLASE"/>
    <property type="match status" value="1"/>
</dbReference>
<dbReference type="GO" id="GO:0005737">
    <property type="term" value="C:cytoplasm"/>
    <property type="evidence" value="ECO:0007669"/>
    <property type="project" value="TreeGrafter"/>
</dbReference>
<feature type="binding site" evidence="5">
    <location>
        <position position="328"/>
    </location>
    <ligand>
        <name>substrate</name>
    </ligand>
</feature>
<dbReference type="InterPro" id="IPR048362">
    <property type="entry name" value="PARG_helical"/>
</dbReference>
<dbReference type="HOGENOM" id="CLU_013388_2_1_1"/>
<feature type="domain" description="PARG helical" evidence="7">
    <location>
        <begin position="166"/>
        <end position="287"/>
    </location>
</feature>
<evidence type="ECO:0000313" key="9">
    <source>
        <dbReference type="Proteomes" id="UP000014500"/>
    </source>
</evidence>
<dbReference type="GO" id="GO:1990966">
    <property type="term" value="P:ATP generation from poly-ADP-D-ribose"/>
    <property type="evidence" value="ECO:0007669"/>
    <property type="project" value="TreeGrafter"/>
</dbReference>
<organism evidence="8 9">
    <name type="scientific">Strigamia maritima</name>
    <name type="common">European centipede</name>
    <name type="synonym">Geophilus maritimus</name>
    <dbReference type="NCBI Taxonomy" id="126957"/>
    <lineage>
        <taxon>Eukaryota</taxon>
        <taxon>Metazoa</taxon>
        <taxon>Ecdysozoa</taxon>
        <taxon>Arthropoda</taxon>
        <taxon>Myriapoda</taxon>
        <taxon>Chilopoda</taxon>
        <taxon>Pleurostigmophora</taxon>
        <taxon>Geophilomorpha</taxon>
        <taxon>Linotaeniidae</taxon>
        <taxon>Strigamia</taxon>
    </lineage>
</organism>
<dbReference type="STRING" id="126957.T1INV1"/>
<feature type="active site" evidence="4">
    <location>
        <position position="343"/>
    </location>
</feature>
<dbReference type="Pfam" id="PF20811">
    <property type="entry name" value="PARG_cat_N"/>
    <property type="match status" value="1"/>
</dbReference>
<keyword evidence="9" id="KW-1185">Reference proteome</keyword>
<dbReference type="GO" id="GO:0004649">
    <property type="term" value="F:poly(ADP-ribose) glycohydrolase activity"/>
    <property type="evidence" value="ECO:0007669"/>
    <property type="project" value="UniProtKB-EC"/>
</dbReference>
<evidence type="ECO:0000256" key="4">
    <source>
        <dbReference type="PIRSR" id="PIRSR607724-1"/>
    </source>
</evidence>
<feature type="domain" description="PARG catalytic Macro" evidence="6">
    <location>
        <begin position="294"/>
        <end position="497"/>
    </location>
</feature>
<reference evidence="9" key="1">
    <citation type="submission" date="2011-05" db="EMBL/GenBank/DDBJ databases">
        <authorList>
            <person name="Richards S.R."/>
            <person name="Qu J."/>
            <person name="Jiang H."/>
            <person name="Jhangiani S.N."/>
            <person name="Agravi P."/>
            <person name="Goodspeed R."/>
            <person name="Gross S."/>
            <person name="Mandapat C."/>
            <person name="Jackson L."/>
            <person name="Mathew T."/>
            <person name="Pu L."/>
            <person name="Thornton R."/>
            <person name="Saada N."/>
            <person name="Wilczek-Boney K.B."/>
            <person name="Lee S."/>
            <person name="Kovar C."/>
            <person name="Wu Y."/>
            <person name="Scherer S.E."/>
            <person name="Worley K.C."/>
            <person name="Muzny D.M."/>
            <person name="Gibbs R."/>
        </authorList>
    </citation>
    <scope>NUCLEOTIDE SEQUENCE</scope>
    <source>
        <strain evidence="9">Brora</strain>
    </source>
</reference>
<evidence type="ECO:0000256" key="3">
    <source>
        <dbReference type="ARBA" id="ARBA00022801"/>
    </source>
</evidence>
<dbReference type="PhylomeDB" id="T1INV1"/>
<dbReference type="GO" id="GO:0006282">
    <property type="term" value="P:regulation of DNA repair"/>
    <property type="evidence" value="ECO:0007669"/>
    <property type="project" value="InterPro"/>
</dbReference>
<proteinExistence type="inferred from homology"/>
<evidence type="ECO:0000256" key="5">
    <source>
        <dbReference type="PIRSR" id="PIRSR607724-2"/>
    </source>
</evidence>
<comment type="similarity">
    <text evidence="1">Belongs to the poly(ADP-ribose) glycohydrolase family.</text>
</comment>